<sequence length="160" mass="18411">MDPKDIQDLRKEFEDLNLKNFAGDPALCPDGQCDADEETDLKDYPSYTEALYAKLIAPHVSGIYISRWDIKDIALAAGDSMAIHPRKRMFELLMKYATSRENMQAVLDALENHMEEKIAIYQELMTAFPTSAEVFQPKIDKARRTMKLFPQILEEYFPEA</sequence>
<reference evidence="2 3" key="1">
    <citation type="submission" date="2020-10" db="EMBL/GenBank/DDBJ databases">
        <title>The genome of sulfurovum sp.</title>
        <authorList>
            <person name="Xie S."/>
            <person name="Shao Z."/>
            <person name="Jiang L."/>
        </authorList>
    </citation>
    <scope>NUCLEOTIDE SEQUENCE [LARGE SCALE GENOMIC DNA]</scope>
    <source>
        <strain evidence="2 3">ST-419</strain>
    </source>
</reference>
<protein>
    <submittedName>
        <fullName evidence="2">Uncharacterized protein</fullName>
    </submittedName>
</protein>
<keyword evidence="3" id="KW-1185">Reference proteome</keyword>
<proteinExistence type="predicted"/>
<dbReference type="Proteomes" id="UP000595074">
    <property type="component" value="Chromosome"/>
</dbReference>
<organism evidence="2 3">
    <name type="scientific">Sulfurovum indicum</name>
    <dbReference type="NCBI Taxonomy" id="2779528"/>
    <lineage>
        <taxon>Bacteria</taxon>
        <taxon>Pseudomonadati</taxon>
        <taxon>Campylobacterota</taxon>
        <taxon>Epsilonproteobacteria</taxon>
        <taxon>Campylobacterales</taxon>
        <taxon>Sulfurovaceae</taxon>
        <taxon>Sulfurovum</taxon>
    </lineage>
</organism>
<keyword evidence="1" id="KW-0175">Coiled coil</keyword>
<evidence type="ECO:0000256" key="1">
    <source>
        <dbReference type="SAM" id="Coils"/>
    </source>
</evidence>
<dbReference type="EMBL" id="CP063164">
    <property type="protein sequence ID" value="QOR61458.1"/>
    <property type="molecule type" value="Genomic_DNA"/>
</dbReference>
<evidence type="ECO:0000313" key="3">
    <source>
        <dbReference type="Proteomes" id="UP000595074"/>
    </source>
</evidence>
<dbReference type="AlphaFoldDB" id="A0A7M1S259"/>
<accession>A0A7M1S259</accession>
<name>A0A7M1S259_9BACT</name>
<gene>
    <name evidence="2" type="ORF">IMZ28_08420</name>
</gene>
<feature type="coiled-coil region" evidence="1">
    <location>
        <begin position="100"/>
        <end position="127"/>
    </location>
</feature>
<dbReference type="KEGG" id="sinu:IMZ28_08420"/>
<evidence type="ECO:0000313" key="2">
    <source>
        <dbReference type="EMBL" id="QOR61458.1"/>
    </source>
</evidence>
<dbReference type="RefSeq" id="WP_197548132.1">
    <property type="nucleotide sequence ID" value="NZ_CP063164.1"/>
</dbReference>